<reference evidence="1 2" key="1">
    <citation type="journal article" date="2012" name="PLoS Pathog.">
        <title>Diverse lifestyles and strategies of plant pathogenesis encoded in the genomes of eighteen Dothideomycetes fungi.</title>
        <authorList>
            <person name="Ohm R.A."/>
            <person name="Feau N."/>
            <person name="Henrissat B."/>
            <person name="Schoch C.L."/>
            <person name="Horwitz B.A."/>
            <person name="Barry K.W."/>
            <person name="Condon B.J."/>
            <person name="Copeland A.C."/>
            <person name="Dhillon B."/>
            <person name="Glaser F."/>
            <person name="Hesse C.N."/>
            <person name="Kosti I."/>
            <person name="LaButti K."/>
            <person name="Lindquist E.A."/>
            <person name="Lucas S."/>
            <person name="Salamov A.A."/>
            <person name="Bradshaw R.E."/>
            <person name="Ciuffetti L."/>
            <person name="Hamelin R.C."/>
            <person name="Kema G.H.J."/>
            <person name="Lawrence C."/>
            <person name="Scott J.A."/>
            <person name="Spatafora J.W."/>
            <person name="Turgeon B.G."/>
            <person name="de Wit P.J.G.M."/>
            <person name="Zhong S."/>
            <person name="Goodwin S.B."/>
            <person name="Grigoriev I.V."/>
        </authorList>
    </citation>
    <scope>NUCLEOTIDE SEQUENCE [LARGE SCALE GENOMIC DNA]</scope>
    <source>
        <strain evidence="2">C5 / ATCC 48332 / race O</strain>
    </source>
</reference>
<evidence type="ECO:0000313" key="1">
    <source>
        <dbReference type="EMBL" id="EMD84802.1"/>
    </source>
</evidence>
<dbReference type="EMBL" id="KB445617">
    <property type="protein sequence ID" value="EMD84802.1"/>
    <property type="molecule type" value="Genomic_DNA"/>
</dbReference>
<evidence type="ECO:0000313" key="2">
    <source>
        <dbReference type="Proteomes" id="UP000016936"/>
    </source>
</evidence>
<keyword evidence="2" id="KW-1185">Reference proteome</keyword>
<protein>
    <submittedName>
        <fullName evidence="1">Uncharacterized protein</fullName>
    </submittedName>
</protein>
<organism evidence="1 2">
    <name type="scientific">Cochliobolus heterostrophus (strain C5 / ATCC 48332 / race O)</name>
    <name type="common">Southern corn leaf blight fungus</name>
    <name type="synonym">Bipolaris maydis</name>
    <dbReference type="NCBI Taxonomy" id="701091"/>
    <lineage>
        <taxon>Eukaryota</taxon>
        <taxon>Fungi</taxon>
        <taxon>Dikarya</taxon>
        <taxon>Ascomycota</taxon>
        <taxon>Pezizomycotina</taxon>
        <taxon>Dothideomycetes</taxon>
        <taxon>Pleosporomycetidae</taxon>
        <taxon>Pleosporales</taxon>
        <taxon>Pleosporineae</taxon>
        <taxon>Pleosporaceae</taxon>
        <taxon>Bipolaris</taxon>
    </lineage>
</organism>
<proteinExistence type="predicted"/>
<reference evidence="2" key="2">
    <citation type="journal article" date="2013" name="PLoS Genet.">
        <title>Comparative genome structure, secondary metabolite, and effector coding capacity across Cochliobolus pathogens.</title>
        <authorList>
            <person name="Condon B.J."/>
            <person name="Leng Y."/>
            <person name="Wu D."/>
            <person name="Bushley K.E."/>
            <person name="Ohm R.A."/>
            <person name="Otillar R."/>
            <person name="Martin J."/>
            <person name="Schackwitz W."/>
            <person name="Grimwood J."/>
            <person name="MohdZainudin N."/>
            <person name="Xue C."/>
            <person name="Wang R."/>
            <person name="Manning V.A."/>
            <person name="Dhillon B."/>
            <person name="Tu Z.J."/>
            <person name="Steffenson B.J."/>
            <person name="Salamov A."/>
            <person name="Sun H."/>
            <person name="Lowry S."/>
            <person name="LaButti K."/>
            <person name="Han J."/>
            <person name="Copeland A."/>
            <person name="Lindquist E."/>
            <person name="Barry K."/>
            <person name="Schmutz J."/>
            <person name="Baker S.E."/>
            <person name="Ciuffetti L.M."/>
            <person name="Grigoriev I.V."/>
            <person name="Zhong S."/>
            <person name="Turgeon B.G."/>
        </authorList>
    </citation>
    <scope>NUCLEOTIDE SEQUENCE [LARGE SCALE GENOMIC DNA]</scope>
    <source>
        <strain evidence="2">C5 / ATCC 48332 / race O</strain>
    </source>
</reference>
<sequence>MSLLQQDSVWVVAGCRVPLIFREINSYTFQVVGGAYVHGFMQGEALECNPVFRNVILVE</sequence>
<dbReference type="Proteomes" id="UP000016936">
    <property type="component" value="Unassembled WGS sequence"/>
</dbReference>
<dbReference type="HOGENOM" id="CLU_2984449_0_0_1"/>
<name>M2UA26_COCH5</name>
<dbReference type="OrthoDB" id="3678145at2759"/>
<accession>M2UA26</accession>
<dbReference type="AlphaFoldDB" id="M2UA26"/>
<gene>
    <name evidence="1" type="ORF">COCHEDRAFT_1024805</name>
</gene>